<evidence type="ECO:0000259" key="2">
    <source>
        <dbReference type="PROSITE" id="PS50878"/>
    </source>
</evidence>
<dbReference type="CDD" id="cd01651">
    <property type="entry name" value="RT_G2_intron"/>
    <property type="match status" value="1"/>
</dbReference>
<dbReference type="GO" id="GO:0003964">
    <property type="term" value="F:RNA-directed DNA polymerase activity"/>
    <property type="evidence" value="ECO:0007669"/>
    <property type="project" value="UniProtKB-KW"/>
</dbReference>
<gene>
    <name evidence="3" type="ORF">BN1356_02128</name>
</gene>
<dbReference type="GO" id="GO:0006974">
    <property type="term" value="P:DNA damage response"/>
    <property type="evidence" value="ECO:0007669"/>
    <property type="project" value="UniProtKB-KW"/>
</dbReference>
<keyword evidence="4" id="KW-1185">Reference proteome</keyword>
<dbReference type="PROSITE" id="PS50878">
    <property type="entry name" value="RT_POL"/>
    <property type="match status" value="1"/>
</dbReference>
<name>A0A0E4H548_9STRE</name>
<dbReference type="SUPFAM" id="SSF56672">
    <property type="entry name" value="DNA/RNA polymerases"/>
    <property type="match status" value="1"/>
</dbReference>
<dbReference type="InterPro" id="IPR000477">
    <property type="entry name" value="RT_dom"/>
</dbReference>
<dbReference type="InterPro" id="IPR013597">
    <property type="entry name" value="Mat_intron_G2"/>
</dbReference>
<organism evidence="3 4">
    <name type="scientific">Streptococcus varani</name>
    <dbReference type="NCBI Taxonomy" id="1608583"/>
    <lineage>
        <taxon>Bacteria</taxon>
        <taxon>Bacillati</taxon>
        <taxon>Bacillota</taxon>
        <taxon>Bacilli</taxon>
        <taxon>Lactobacillales</taxon>
        <taxon>Streptococcaceae</taxon>
        <taxon>Streptococcus</taxon>
    </lineage>
</organism>
<keyword evidence="3" id="KW-0808">Transferase</keyword>
<dbReference type="STRING" id="1608583.BN1356_02128"/>
<dbReference type="InterPro" id="IPR030931">
    <property type="entry name" value="Group_II_RT_mat"/>
</dbReference>
<keyword evidence="3" id="KW-0548">Nucleotidyltransferase</keyword>
<dbReference type="PANTHER" id="PTHR34047">
    <property type="entry name" value="NUCLEAR INTRON MATURASE 1, MITOCHONDRIAL-RELATED"/>
    <property type="match status" value="1"/>
</dbReference>
<dbReference type="Proteomes" id="UP000198604">
    <property type="component" value="Unassembled WGS sequence"/>
</dbReference>
<evidence type="ECO:0000256" key="1">
    <source>
        <dbReference type="ARBA" id="ARBA00022763"/>
    </source>
</evidence>
<dbReference type="EMBL" id="CTEN01000004">
    <property type="protein sequence ID" value="CQR25782.1"/>
    <property type="molecule type" value="Genomic_DNA"/>
</dbReference>
<sequence length="378" mass="43700">MSQLLDTILSRSNMVEAYNQVKVNKGSAGIDGIPTVMDRMIQQAIVQVISPLCEPHFSETSYGFRPKRSCEKAIIKLLEYLNDGYEWIVDIDLEKFFDTVPQDRLMSLVHNIIQDGDTESLIRRYLHSGVVINGQRHKTLVGTPQGGNLSPLLSNITLNELDKELENRGLRFVRYADDCVITVGSEVSAKRIMYSVSRFIEKRLGLKVNMTKTKITRPSQLKYLGFGFWKSAEGWKSRPHQESIQSFKRKLRKLTTRKWSTDLGSRIEKLNWLIRGWINYFALTNMKSVMGEIDKRLRTRIRVIIWKQWKKKSRRLWGLLKLGTPKWIADKVSGWGDHYQLVAQKSILKRAISKPVLAKRGLVSCLDYYLERHALKVS</sequence>
<accession>A0A0E4H548</accession>
<feature type="domain" description="Reverse transcriptase" evidence="2">
    <location>
        <begin position="1"/>
        <end position="228"/>
    </location>
</feature>
<dbReference type="InterPro" id="IPR043502">
    <property type="entry name" value="DNA/RNA_pol_sf"/>
</dbReference>
<dbReference type="AlphaFoldDB" id="A0A0E4H548"/>
<evidence type="ECO:0000313" key="4">
    <source>
        <dbReference type="Proteomes" id="UP000198604"/>
    </source>
</evidence>
<dbReference type="PANTHER" id="PTHR34047:SF8">
    <property type="entry name" value="PROTEIN YKFC"/>
    <property type="match status" value="1"/>
</dbReference>
<dbReference type="Pfam" id="PF08388">
    <property type="entry name" value="GIIM"/>
    <property type="match status" value="1"/>
</dbReference>
<protein>
    <submittedName>
        <fullName evidence="3">Reverse transcriptase/maturase, group FT II introns</fullName>
    </submittedName>
</protein>
<dbReference type="RefSeq" id="WP_093651299.1">
    <property type="nucleotide sequence ID" value="NZ_CTEN01000004.1"/>
</dbReference>
<evidence type="ECO:0000313" key="3">
    <source>
        <dbReference type="EMBL" id="CQR25782.1"/>
    </source>
</evidence>
<proteinExistence type="predicted"/>
<dbReference type="OrthoDB" id="9793236at2"/>
<dbReference type="NCBIfam" id="TIGR04416">
    <property type="entry name" value="group_II_RT_mat"/>
    <property type="match status" value="1"/>
</dbReference>
<dbReference type="Pfam" id="PF00078">
    <property type="entry name" value="RVT_1"/>
    <property type="match status" value="1"/>
</dbReference>
<keyword evidence="3" id="KW-0695">RNA-directed DNA polymerase</keyword>
<keyword evidence="1" id="KW-0227">DNA damage</keyword>
<dbReference type="InterPro" id="IPR051083">
    <property type="entry name" value="GrpII_Intron_Splice-Mob/Def"/>
</dbReference>
<reference evidence="4" key="1">
    <citation type="submission" date="2015-03" db="EMBL/GenBank/DDBJ databases">
        <authorList>
            <person name="Urmite Genomes"/>
        </authorList>
    </citation>
    <scope>NUCLEOTIDE SEQUENCE [LARGE SCALE GENOMIC DNA]</scope>
    <source>
        <strain evidence="4">FF10</strain>
    </source>
</reference>